<protein>
    <submittedName>
        <fullName evidence="1">Uncharacterized protein</fullName>
    </submittedName>
</protein>
<evidence type="ECO:0000313" key="1">
    <source>
        <dbReference type="EMBL" id="KAJ7651090.1"/>
    </source>
</evidence>
<gene>
    <name evidence="1" type="ORF">FB45DRAFT_1050898</name>
</gene>
<dbReference type="AlphaFoldDB" id="A0AAD7G1V5"/>
<dbReference type="EMBL" id="JARKIF010000001">
    <property type="protein sequence ID" value="KAJ7651090.1"/>
    <property type="molecule type" value="Genomic_DNA"/>
</dbReference>
<accession>A0AAD7G1V5</accession>
<reference evidence="1" key="1">
    <citation type="submission" date="2023-03" db="EMBL/GenBank/DDBJ databases">
        <title>Massive genome expansion in bonnet fungi (Mycena s.s.) driven by repeated elements and novel gene families across ecological guilds.</title>
        <authorList>
            <consortium name="Lawrence Berkeley National Laboratory"/>
            <person name="Harder C.B."/>
            <person name="Miyauchi S."/>
            <person name="Viragh M."/>
            <person name="Kuo A."/>
            <person name="Thoen E."/>
            <person name="Andreopoulos B."/>
            <person name="Lu D."/>
            <person name="Skrede I."/>
            <person name="Drula E."/>
            <person name="Henrissat B."/>
            <person name="Morin E."/>
            <person name="Kohler A."/>
            <person name="Barry K."/>
            <person name="LaButti K."/>
            <person name="Morin E."/>
            <person name="Salamov A."/>
            <person name="Lipzen A."/>
            <person name="Mereny Z."/>
            <person name="Hegedus B."/>
            <person name="Baldrian P."/>
            <person name="Stursova M."/>
            <person name="Weitz H."/>
            <person name="Taylor A."/>
            <person name="Grigoriev I.V."/>
            <person name="Nagy L.G."/>
            <person name="Martin F."/>
            <person name="Kauserud H."/>
        </authorList>
    </citation>
    <scope>NUCLEOTIDE SEQUENCE</scope>
    <source>
        <strain evidence="1">9284</strain>
    </source>
</reference>
<keyword evidence="2" id="KW-1185">Reference proteome</keyword>
<sequence>MSQHFPHSWLTEYPQDLAEADLAYFSPEADAEHVAIGPTVIRRYFGLKGAIIPIAGMESCMTPSMVFVLAGPTDPDGNKLFYAYLHDEDRVEDIKLCEMGLFASVDDFYQRIHRDGWVGRYVKPVGGGKEAAEKRHSIAIRMAFDDEQVVLSVVASW</sequence>
<proteinExistence type="predicted"/>
<evidence type="ECO:0000313" key="2">
    <source>
        <dbReference type="Proteomes" id="UP001221142"/>
    </source>
</evidence>
<dbReference type="Proteomes" id="UP001221142">
    <property type="component" value="Unassembled WGS sequence"/>
</dbReference>
<name>A0AAD7G1V5_9AGAR</name>
<comment type="caution">
    <text evidence="1">The sequence shown here is derived from an EMBL/GenBank/DDBJ whole genome shotgun (WGS) entry which is preliminary data.</text>
</comment>
<organism evidence="1 2">
    <name type="scientific">Roridomyces roridus</name>
    <dbReference type="NCBI Taxonomy" id="1738132"/>
    <lineage>
        <taxon>Eukaryota</taxon>
        <taxon>Fungi</taxon>
        <taxon>Dikarya</taxon>
        <taxon>Basidiomycota</taxon>
        <taxon>Agaricomycotina</taxon>
        <taxon>Agaricomycetes</taxon>
        <taxon>Agaricomycetidae</taxon>
        <taxon>Agaricales</taxon>
        <taxon>Marasmiineae</taxon>
        <taxon>Mycenaceae</taxon>
        <taxon>Roridomyces</taxon>
    </lineage>
</organism>